<dbReference type="GO" id="GO:0005543">
    <property type="term" value="F:phospholipid binding"/>
    <property type="evidence" value="ECO:0007669"/>
    <property type="project" value="TreeGrafter"/>
</dbReference>
<keyword evidence="4" id="KW-1185">Reference proteome</keyword>
<dbReference type="PROSITE" id="PS50942">
    <property type="entry name" value="ENTH"/>
    <property type="match status" value="1"/>
</dbReference>
<reference evidence="3" key="1">
    <citation type="submission" date="2022-01" db="EMBL/GenBank/DDBJ databases">
        <authorList>
            <person name="King R."/>
        </authorList>
    </citation>
    <scope>NUCLEOTIDE SEQUENCE</scope>
</reference>
<protein>
    <recommendedName>
        <fullName evidence="2">ENTH domain-containing protein</fullName>
    </recommendedName>
</protein>
<sequence>MENFFPSMWKVRELADKVTNVVMNYTEVEAKVREATNEEPWGPTGQIMQELAHSTFTYEHFPEVMSMLWKRMLQDNKQHWRRTYKSLLLLNYLIKNGSERVVTSAREHIYDLRSLENYTFIDDIGKDQGVNIRHKVKELIEFVQDDDRLREERKKAKKNKDKFIGMSSDTFGTKFGTGHETWDDRSSYAREPREEDWDDTSNSANRYTDKSFEEEFEVDTKDESDSEARNNAHNNGIKRFQDVDIPSSPRHVDNRVNININTSLNNSPKKLSKPLKKVDLGAAANFGRDASQSPLPPIGNDLLNDDFNPRAAEAEKVPARPSQEFGDFETAFSNTSDPTHDVKIDNFADFSSAFSSIPTRDEASQNSSVPNAISPSNASPNLLLSNAPPSLFGALESAPASRNSDLLSDLDFGSLSVQSPLPPNNNFGFMGSSNDDLISTDTERGGSNKISARCVLARRLRDFVGSGEKAGRITTENQLEDVLLRIERIVELLPGPLTVQKVFDVDDDCLSENLDGVYRRFLECLLAYFDDNFPVRDDKVFGCVRDLLCAEDRRVFYITFVTFVNALSANSDWKMAELLQMILESDGLFSFLIHHSLREDDFKRDEDTWSNFVTILVTLPNRISNVLEGNVPNFFQLSRYPNFLLMQFLRTVEFLSDMLLYQKEEKFINYSKLSLLLGRIISDFNENTKSLPIKYFIEIIALLTNKSTEKMNNYRQIIRNVLLNLKRFPINVLAKMILLTINPEKYLIKNLFGKELLQNKNWEFALCTKLPLLTNFERDYRNLILNLTLYLSSNAQSPLLKLFDELLTIWGDKSALRHTSTEQQLFTASFILYLFNSMQNIGLSDHETARIREKAFAGITVHLESNVPAIRVSGMKVGEIIVNYLAKDDSESELKFEYDALNEECKNIVGNLEEIWREDLQVYFKEKTSFDLIEDVVGKLVGKEEKRLYIAPERKFRKKPVEEEPKNNLTVSNYKRQPDERIKIIDSTDFQLDSDDDLEPYDTSNDISSSKKVPAYLRDLRDGLVDTEDYELFAQSLRNCERLVGAQLPDDDPAIGLEILEILLSLEPKVYVDDFEDLMFRSAVAVTSVYPSVYAEHLCKQIHSDIGTFSISRRVFMLNVLRQTAKNLSVIEDKVGDEQRAVKSKKREELKSAEEVIRKRLESKTRYFGKKFGVKREQANRFAECAGCFFFPLIYGYPRNEMLSGRSRIDGDFVLLIHFIETLGTVMCAAQNCPVAAKMAKEIFHFSWFLRFHEEVKVRTAVLSLIASAVINVPKFVLLSEFMDQLFEIRLWLSNVLSPNGEPNVECRSLAACAVVLIDSVLKQETDVDLNNL</sequence>
<dbReference type="EMBL" id="OU900105">
    <property type="protein sequence ID" value="CAH1161343.1"/>
    <property type="molecule type" value="Genomic_DNA"/>
</dbReference>
<evidence type="ECO:0000313" key="4">
    <source>
        <dbReference type="Proteomes" id="UP001153712"/>
    </source>
</evidence>
<feature type="domain" description="ENTH" evidence="2">
    <location>
        <begin position="20"/>
        <end position="153"/>
    </location>
</feature>
<dbReference type="InterPro" id="IPR008942">
    <property type="entry name" value="ENTH_VHS"/>
</dbReference>
<dbReference type="SUPFAM" id="SSF48464">
    <property type="entry name" value="ENTH/VHS domain"/>
    <property type="match status" value="1"/>
</dbReference>
<organism evidence="3 4">
    <name type="scientific">Phyllotreta striolata</name>
    <name type="common">Striped flea beetle</name>
    <name type="synonym">Crioceris striolata</name>
    <dbReference type="NCBI Taxonomy" id="444603"/>
    <lineage>
        <taxon>Eukaryota</taxon>
        <taxon>Metazoa</taxon>
        <taxon>Ecdysozoa</taxon>
        <taxon>Arthropoda</taxon>
        <taxon>Hexapoda</taxon>
        <taxon>Insecta</taxon>
        <taxon>Pterygota</taxon>
        <taxon>Neoptera</taxon>
        <taxon>Endopterygota</taxon>
        <taxon>Coleoptera</taxon>
        <taxon>Polyphaga</taxon>
        <taxon>Cucujiformia</taxon>
        <taxon>Chrysomeloidea</taxon>
        <taxon>Chrysomelidae</taxon>
        <taxon>Galerucinae</taxon>
        <taxon>Alticini</taxon>
        <taxon>Phyllotreta</taxon>
    </lineage>
</organism>
<evidence type="ECO:0000259" key="2">
    <source>
        <dbReference type="PROSITE" id="PS50942"/>
    </source>
</evidence>
<feature type="region of interest" description="Disordered" evidence="1">
    <location>
        <begin position="175"/>
        <end position="235"/>
    </location>
</feature>
<evidence type="ECO:0000256" key="1">
    <source>
        <dbReference type="SAM" id="MobiDB-lite"/>
    </source>
</evidence>
<evidence type="ECO:0000313" key="3">
    <source>
        <dbReference type="EMBL" id="CAH1161343.1"/>
    </source>
</evidence>
<dbReference type="OrthoDB" id="4033880at2759"/>
<dbReference type="GO" id="GO:0005886">
    <property type="term" value="C:plasma membrane"/>
    <property type="evidence" value="ECO:0007669"/>
    <property type="project" value="TreeGrafter"/>
</dbReference>
<gene>
    <name evidence="3" type="ORF">PHYEVI_LOCUS2983</name>
</gene>
<dbReference type="GO" id="GO:0006897">
    <property type="term" value="P:endocytosis"/>
    <property type="evidence" value="ECO:0007669"/>
    <property type="project" value="TreeGrafter"/>
</dbReference>
<dbReference type="InterPro" id="IPR038528">
    <property type="entry name" value="TEL2_C_sf"/>
</dbReference>
<accession>A0A9P0GSV5</accession>
<name>A0A9P0GSV5_PHYSR</name>
<proteinExistence type="predicted"/>
<dbReference type="Gene3D" id="1.25.40.90">
    <property type="match status" value="1"/>
</dbReference>
<feature type="compositionally biased region" description="Basic and acidic residues" evidence="1">
    <location>
        <begin position="207"/>
        <end position="230"/>
    </location>
</feature>
<dbReference type="GO" id="GO:0030125">
    <property type="term" value="C:clathrin vesicle coat"/>
    <property type="evidence" value="ECO:0007669"/>
    <property type="project" value="TreeGrafter"/>
</dbReference>
<dbReference type="InterPro" id="IPR013809">
    <property type="entry name" value="ENTH"/>
</dbReference>
<dbReference type="Pfam" id="PF01417">
    <property type="entry name" value="ENTH"/>
    <property type="match status" value="1"/>
</dbReference>
<dbReference type="PANTHER" id="PTHR12276:SF45">
    <property type="entry name" value="CLATHRIN INTERACTOR 1"/>
    <property type="match status" value="1"/>
</dbReference>
<dbReference type="Proteomes" id="UP001153712">
    <property type="component" value="Chromosome 12"/>
</dbReference>
<dbReference type="CDD" id="cd16989">
    <property type="entry name" value="ENTH_EpsinR"/>
    <property type="match status" value="1"/>
</dbReference>
<dbReference type="Pfam" id="PF10193">
    <property type="entry name" value="Telomere_reg-2"/>
    <property type="match status" value="1"/>
</dbReference>
<feature type="compositionally biased region" description="Basic and acidic residues" evidence="1">
    <location>
        <begin position="180"/>
        <end position="193"/>
    </location>
</feature>
<dbReference type="SMART" id="SM00273">
    <property type="entry name" value="ENTH"/>
    <property type="match status" value="1"/>
</dbReference>
<dbReference type="PANTHER" id="PTHR12276">
    <property type="entry name" value="EPSIN/ENT-RELATED"/>
    <property type="match status" value="1"/>
</dbReference>
<dbReference type="FunFam" id="1.25.40.90:FF:000006">
    <property type="entry name" value="Clathrin interactor 1"/>
    <property type="match status" value="1"/>
</dbReference>
<dbReference type="GO" id="GO:0030276">
    <property type="term" value="F:clathrin binding"/>
    <property type="evidence" value="ECO:0007669"/>
    <property type="project" value="TreeGrafter"/>
</dbReference>
<dbReference type="InterPro" id="IPR019337">
    <property type="entry name" value="Telomere_length_regulation_dom"/>
</dbReference>
<dbReference type="Gene3D" id="1.25.40.720">
    <property type="entry name" value="Telomere length regulation protein 2, C-terminal domain"/>
    <property type="match status" value="2"/>
</dbReference>
<dbReference type="GO" id="GO:0005768">
    <property type="term" value="C:endosome"/>
    <property type="evidence" value="ECO:0007669"/>
    <property type="project" value="TreeGrafter"/>
</dbReference>